<keyword evidence="3" id="KW-1185">Reference proteome</keyword>
<dbReference type="EMBL" id="FNDW01000011">
    <property type="protein sequence ID" value="SDI64294.1"/>
    <property type="molecule type" value="Genomic_DNA"/>
</dbReference>
<reference evidence="3" key="1">
    <citation type="submission" date="2016-10" db="EMBL/GenBank/DDBJ databases">
        <authorList>
            <person name="Varghese N."/>
            <person name="Submissions S."/>
        </authorList>
    </citation>
    <scope>NUCLEOTIDE SEQUENCE [LARGE SCALE GENOMIC DNA]</scope>
    <source>
        <strain evidence="3">DSM 17071</strain>
    </source>
</reference>
<gene>
    <name evidence="2" type="ORF">SAMN05421846_11133</name>
</gene>
<protein>
    <submittedName>
        <fullName evidence="2">Uncharacterized protein</fullName>
    </submittedName>
</protein>
<accession>A0A1G8M8N1</accession>
<dbReference type="AlphaFoldDB" id="A0A1G8M8N1"/>
<evidence type="ECO:0000256" key="1">
    <source>
        <dbReference type="SAM" id="SignalP"/>
    </source>
</evidence>
<dbReference type="Proteomes" id="UP000198869">
    <property type="component" value="Unassembled WGS sequence"/>
</dbReference>
<dbReference type="OrthoDB" id="1252643at2"/>
<evidence type="ECO:0000313" key="2">
    <source>
        <dbReference type="EMBL" id="SDI64294.1"/>
    </source>
</evidence>
<evidence type="ECO:0000313" key="3">
    <source>
        <dbReference type="Proteomes" id="UP000198869"/>
    </source>
</evidence>
<sequence>MKTTPTSLLVFLLLIQFSFAQKNNWTAIDKSYSIKTLEEKNTDNLKDSDPLTVEIYPFSGIIDDIAIEKEKPSTSKKLSFKDLHDKIGNKNNLNLKKNSVYLIKLQEGVRGGRFRLEMDKNADAKSIENLNKYLTEKVTHGSILKEEITTSESKKMITSFIITITTDDHFDFDILKKKFNNIIIDISKVATNRNTIFFKVTT</sequence>
<feature type="chain" id="PRO_5011512364" evidence="1">
    <location>
        <begin position="21"/>
        <end position="202"/>
    </location>
</feature>
<name>A0A1G8M8N1_9FLAO</name>
<dbReference type="RefSeq" id="WP_089860188.1">
    <property type="nucleotide sequence ID" value="NZ_FNDW01000011.1"/>
</dbReference>
<organism evidence="2 3">
    <name type="scientific">Chryseobacterium taeanense</name>
    <dbReference type="NCBI Taxonomy" id="311334"/>
    <lineage>
        <taxon>Bacteria</taxon>
        <taxon>Pseudomonadati</taxon>
        <taxon>Bacteroidota</taxon>
        <taxon>Flavobacteriia</taxon>
        <taxon>Flavobacteriales</taxon>
        <taxon>Weeksellaceae</taxon>
        <taxon>Chryseobacterium group</taxon>
        <taxon>Chryseobacterium</taxon>
    </lineage>
</organism>
<keyword evidence="1" id="KW-0732">Signal</keyword>
<feature type="signal peptide" evidence="1">
    <location>
        <begin position="1"/>
        <end position="20"/>
    </location>
</feature>
<proteinExistence type="predicted"/>
<dbReference type="STRING" id="311334.SAMN05421846_11133"/>